<dbReference type="AlphaFoldDB" id="A0AA38UFT5"/>
<reference evidence="2" key="1">
    <citation type="submission" date="2022-08" db="EMBL/GenBank/DDBJ databases">
        <authorList>
            <consortium name="DOE Joint Genome Institute"/>
            <person name="Min B."/>
            <person name="Riley R."/>
            <person name="Sierra-Patev S."/>
            <person name="Naranjo-Ortiz M."/>
            <person name="Looney B."/>
            <person name="Konkel Z."/>
            <person name="Slot J.C."/>
            <person name="Sakamoto Y."/>
            <person name="Steenwyk J.L."/>
            <person name="Rokas A."/>
            <person name="Carro J."/>
            <person name="Camarero S."/>
            <person name="Ferreira P."/>
            <person name="Molpeceres G."/>
            <person name="Ruiz-Duenas F.J."/>
            <person name="Serrano A."/>
            <person name="Henrissat B."/>
            <person name="Drula E."/>
            <person name="Hughes K.W."/>
            <person name="Mata J.L."/>
            <person name="Ishikawa N.K."/>
            <person name="Vargas-Isla R."/>
            <person name="Ushijima S."/>
            <person name="Smith C.A."/>
            <person name="Ahrendt S."/>
            <person name="Andreopoulos W."/>
            <person name="He G."/>
            <person name="Labutti K."/>
            <person name="Lipzen A."/>
            <person name="Ng V."/>
            <person name="Sandor L."/>
            <person name="Barry K."/>
            <person name="Martinez A.T."/>
            <person name="Xiao Y."/>
            <person name="Gibbons J.G."/>
            <person name="Terashima K."/>
            <person name="Hibbett D.S."/>
            <person name="Grigoriev I.V."/>
        </authorList>
    </citation>
    <scope>NUCLEOTIDE SEQUENCE</scope>
    <source>
        <strain evidence="2">TFB9207</strain>
    </source>
</reference>
<proteinExistence type="predicted"/>
<evidence type="ECO:0000259" key="1">
    <source>
        <dbReference type="SMART" id="SM00829"/>
    </source>
</evidence>
<dbReference type="Proteomes" id="UP001163846">
    <property type="component" value="Unassembled WGS sequence"/>
</dbReference>
<keyword evidence="3" id="KW-1185">Reference proteome</keyword>
<protein>
    <submittedName>
        <fullName evidence="2">GroES-like protein</fullName>
    </submittedName>
</protein>
<dbReference type="Gene3D" id="3.90.180.10">
    <property type="entry name" value="Medium-chain alcohol dehydrogenases, catalytic domain"/>
    <property type="match status" value="1"/>
</dbReference>
<dbReference type="CDD" id="cd08249">
    <property type="entry name" value="enoyl_reductase_like"/>
    <property type="match status" value="1"/>
</dbReference>
<dbReference type="EMBL" id="MU806089">
    <property type="protein sequence ID" value="KAJ3840207.1"/>
    <property type="molecule type" value="Genomic_DNA"/>
</dbReference>
<organism evidence="2 3">
    <name type="scientific">Lentinula raphanica</name>
    <dbReference type="NCBI Taxonomy" id="153919"/>
    <lineage>
        <taxon>Eukaryota</taxon>
        <taxon>Fungi</taxon>
        <taxon>Dikarya</taxon>
        <taxon>Basidiomycota</taxon>
        <taxon>Agaricomycotina</taxon>
        <taxon>Agaricomycetes</taxon>
        <taxon>Agaricomycetidae</taxon>
        <taxon>Agaricales</taxon>
        <taxon>Marasmiineae</taxon>
        <taxon>Omphalotaceae</taxon>
        <taxon>Lentinula</taxon>
    </lineage>
</organism>
<evidence type="ECO:0000313" key="3">
    <source>
        <dbReference type="Proteomes" id="UP001163846"/>
    </source>
</evidence>
<dbReference type="InterPro" id="IPR020843">
    <property type="entry name" value="ER"/>
</dbReference>
<accession>A0AA38UFT5</accession>
<dbReference type="SMART" id="SM00829">
    <property type="entry name" value="PKS_ER"/>
    <property type="match status" value="1"/>
</dbReference>
<name>A0AA38UFT5_9AGAR</name>
<feature type="domain" description="Enoyl reductase (ER)" evidence="1">
    <location>
        <begin position="14"/>
        <end position="336"/>
    </location>
</feature>
<dbReference type="InterPro" id="IPR013154">
    <property type="entry name" value="ADH-like_N"/>
</dbReference>
<evidence type="ECO:0000313" key="2">
    <source>
        <dbReference type="EMBL" id="KAJ3840207.1"/>
    </source>
</evidence>
<dbReference type="PANTHER" id="PTHR45348">
    <property type="entry name" value="HYPOTHETICAL OXIDOREDUCTASE (EUROFUNG)"/>
    <property type="match status" value="1"/>
</dbReference>
<dbReference type="InterPro" id="IPR011032">
    <property type="entry name" value="GroES-like_sf"/>
</dbReference>
<dbReference type="PANTHER" id="PTHR45348:SF2">
    <property type="entry name" value="ZINC-TYPE ALCOHOL DEHYDROGENASE-LIKE PROTEIN C2E1P3.01"/>
    <property type="match status" value="1"/>
</dbReference>
<dbReference type="Gene3D" id="3.40.50.720">
    <property type="entry name" value="NAD(P)-binding Rossmann-like Domain"/>
    <property type="match status" value="1"/>
</dbReference>
<dbReference type="SUPFAM" id="SSF50129">
    <property type="entry name" value="GroES-like"/>
    <property type="match status" value="1"/>
</dbReference>
<dbReference type="GO" id="GO:0016651">
    <property type="term" value="F:oxidoreductase activity, acting on NAD(P)H"/>
    <property type="evidence" value="ECO:0007669"/>
    <property type="project" value="InterPro"/>
</dbReference>
<dbReference type="SUPFAM" id="SSF51735">
    <property type="entry name" value="NAD(P)-binding Rossmann-fold domains"/>
    <property type="match status" value="1"/>
</dbReference>
<dbReference type="Pfam" id="PF08240">
    <property type="entry name" value="ADH_N"/>
    <property type="match status" value="1"/>
</dbReference>
<dbReference type="InterPro" id="IPR013149">
    <property type="entry name" value="ADH-like_C"/>
</dbReference>
<gene>
    <name evidence="2" type="ORF">F5878DRAFT_723933</name>
</gene>
<comment type="caution">
    <text evidence="2">The sequence shown here is derived from an EMBL/GenBank/DDBJ whole genome shotgun (WGS) entry which is preliminary data.</text>
</comment>
<sequence length="342" mass="36487">MPQQKAVILEKAKGPFVVADVPIPKPGPDQLLIKVQAAALNPVDWKIQAWDFLIQEYPAILGSDLAGDVEEIGDGVEGFSKGDKVFAQGYFVKELGGFQQYAVISADLTGKIPSNIDYAQAATIPLGFNTAAIGLLRAQPEGAGLNPTFDPNVSYAGQPALVVGGGTSVGQYVIQVFKLLGYSTIIAYASARHTDYLKSLGATHVIDRREVPIGSLAEMAKKIAEGPFKIAYNAVGDNDSRAACLDTIVEGGQVADVDPEAKDPGNGKRVFTIVGNSHYPPHREFGRVLWKNLPRLVQDGAILPNRVEKLPHGLAGIDEGLQRMKADKISGIKLVALPQETP</sequence>
<dbReference type="InterPro" id="IPR036291">
    <property type="entry name" value="NAD(P)-bd_dom_sf"/>
</dbReference>
<dbReference type="InterPro" id="IPR047122">
    <property type="entry name" value="Trans-enoyl_RdTase-like"/>
</dbReference>
<dbReference type="Pfam" id="PF00107">
    <property type="entry name" value="ADH_zinc_N"/>
    <property type="match status" value="1"/>
</dbReference>